<keyword evidence="5 7" id="KW-1133">Transmembrane helix</keyword>
<dbReference type="InterPro" id="IPR000515">
    <property type="entry name" value="MetI-like"/>
</dbReference>
<evidence type="ECO:0000259" key="8">
    <source>
        <dbReference type="PROSITE" id="PS50928"/>
    </source>
</evidence>
<feature type="transmembrane region" description="Helical" evidence="7">
    <location>
        <begin position="12"/>
        <end position="32"/>
    </location>
</feature>
<protein>
    <submittedName>
        <fullName evidence="9">ABC transporter permease</fullName>
    </submittedName>
</protein>
<feature type="transmembrane region" description="Helical" evidence="7">
    <location>
        <begin position="135"/>
        <end position="159"/>
    </location>
</feature>
<evidence type="ECO:0000256" key="3">
    <source>
        <dbReference type="ARBA" id="ARBA00022475"/>
    </source>
</evidence>
<sequence length="325" mass="35598">MRQLEFVVARLLKVVLVMFGIVVLNFFLVRLAPGDPATVLAGEAGAVDPQFMSEVRARYGLDRPIHEQLAIYVRRVATLDFGESYRIQRPAMDLIAERLPATLLLSLSAFVFAMAAGVALGVLAARRVGRWQDMAISVTALVFFAMPLFWVGLMAILLFSVQLGWLPAYGLETVGGGFSGLRRAFDIAAHLVLPATTLGLFYVAIYVRMTRASVLEVSRLDFVRTARAKGIREPRIWRRHILKNALLPVITLASLQAGSLVGGAVVTETVFAWPGVGRLAFEALGQRDYNLLLAIFAVTSAVVLLFNLVADIVYSLVDPRIEARA</sequence>
<evidence type="ECO:0000256" key="5">
    <source>
        <dbReference type="ARBA" id="ARBA00022989"/>
    </source>
</evidence>
<feature type="transmembrane region" description="Helical" evidence="7">
    <location>
        <begin position="101"/>
        <end position="123"/>
    </location>
</feature>
<keyword evidence="6 7" id="KW-0472">Membrane</keyword>
<comment type="caution">
    <text evidence="9">The sequence shown here is derived from an EMBL/GenBank/DDBJ whole genome shotgun (WGS) entry which is preliminary data.</text>
</comment>
<evidence type="ECO:0000256" key="2">
    <source>
        <dbReference type="ARBA" id="ARBA00022448"/>
    </source>
</evidence>
<evidence type="ECO:0000256" key="1">
    <source>
        <dbReference type="ARBA" id="ARBA00004651"/>
    </source>
</evidence>
<feature type="domain" description="ABC transmembrane type-1" evidence="8">
    <location>
        <begin position="99"/>
        <end position="310"/>
    </location>
</feature>
<dbReference type="Gene3D" id="1.10.3720.10">
    <property type="entry name" value="MetI-like"/>
    <property type="match status" value="1"/>
</dbReference>
<dbReference type="InterPro" id="IPR045621">
    <property type="entry name" value="BPD_transp_1_N"/>
</dbReference>
<keyword evidence="10" id="KW-1185">Reference proteome</keyword>
<keyword evidence="2 7" id="KW-0813">Transport</keyword>
<dbReference type="SUPFAM" id="SSF161098">
    <property type="entry name" value="MetI-like"/>
    <property type="match status" value="1"/>
</dbReference>
<feature type="transmembrane region" description="Helical" evidence="7">
    <location>
        <begin position="187"/>
        <end position="207"/>
    </location>
</feature>
<dbReference type="GO" id="GO:0005886">
    <property type="term" value="C:plasma membrane"/>
    <property type="evidence" value="ECO:0007669"/>
    <property type="project" value="UniProtKB-SubCell"/>
</dbReference>
<evidence type="ECO:0000256" key="7">
    <source>
        <dbReference type="RuleBase" id="RU363032"/>
    </source>
</evidence>
<evidence type="ECO:0000256" key="4">
    <source>
        <dbReference type="ARBA" id="ARBA00022692"/>
    </source>
</evidence>
<reference evidence="9" key="1">
    <citation type="submission" date="2022-09" db="EMBL/GenBank/DDBJ databases">
        <title>Rhodovastum sp. nov. RN2-1 isolated from soil in Seongnam, South Korea.</title>
        <authorList>
            <person name="Le N.T."/>
        </authorList>
    </citation>
    <scope>NUCLEOTIDE SEQUENCE</scope>
    <source>
        <strain evidence="9">RN2-1</strain>
    </source>
</reference>
<organism evidence="9 10">
    <name type="scientific">Limobrevibacterium gyesilva</name>
    <dbReference type="NCBI Taxonomy" id="2991712"/>
    <lineage>
        <taxon>Bacteria</taxon>
        <taxon>Pseudomonadati</taxon>
        <taxon>Pseudomonadota</taxon>
        <taxon>Alphaproteobacteria</taxon>
        <taxon>Acetobacterales</taxon>
        <taxon>Acetobacteraceae</taxon>
        <taxon>Limobrevibacterium</taxon>
    </lineage>
</organism>
<proteinExistence type="inferred from homology"/>
<feature type="transmembrane region" description="Helical" evidence="7">
    <location>
        <begin position="245"/>
        <end position="271"/>
    </location>
</feature>
<evidence type="ECO:0000256" key="6">
    <source>
        <dbReference type="ARBA" id="ARBA00023136"/>
    </source>
</evidence>
<evidence type="ECO:0000313" key="9">
    <source>
        <dbReference type="EMBL" id="MCW3473293.1"/>
    </source>
</evidence>
<dbReference type="CDD" id="cd06261">
    <property type="entry name" value="TM_PBP2"/>
    <property type="match status" value="1"/>
</dbReference>
<name>A0AA41YK33_9PROT</name>
<dbReference type="GO" id="GO:0055085">
    <property type="term" value="P:transmembrane transport"/>
    <property type="evidence" value="ECO:0007669"/>
    <property type="project" value="InterPro"/>
</dbReference>
<dbReference type="RefSeq" id="WP_264711870.1">
    <property type="nucleotide sequence ID" value="NZ_JAPDNT010000001.1"/>
</dbReference>
<comment type="similarity">
    <text evidence="7">Belongs to the binding-protein-dependent transport system permease family.</text>
</comment>
<dbReference type="AlphaFoldDB" id="A0AA41YK33"/>
<dbReference type="Proteomes" id="UP001165679">
    <property type="component" value="Unassembled WGS sequence"/>
</dbReference>
<feature type="transmembrane region" description="Helical" evidence="7">
    <location>
        <begin position="291"/>
        <end position="317"/>
    </location>
</feature>
<dbReference type="Pfam" id="PF00528">
    <property type="entry name" value="BPD_transp_1"/>
    <property type="match status" value="1"/>
</dbReference>
<dbReference type="PANTHER" id="PTHR43163">
    <property type="entry name" value="DIPEPTIDE TRANSPORT SYSTEM PERMEASE PROTEIN DPPB-RELATED"/>
    <property type="match status" value="1"/>
</dbReference>
<evidence type="ECO:0000313" key="10">
    <source>
        <dbReference type="Proteomes" id="UP001165679"/>
    </source>
</evidence>
<keyword evidence="3" id="KW-1003">Cell membrane</keyword>
<keyword evidence="4 7" id="KW-0812">Transmembrane</keyword>
<dbReference type="EMBL" id="JAPDNT010000001">
    <property type="protein sequence ID" value="MCW3473293.1"/>
    <property type="molecule type" value="Genomic_DNA"/>
</dbReference>
<dbReference type="Pfam" id="PF19300">
    <property type="entry name" value="BPD_transp_1_N"/>
    <property type="match status" value="1"/>
</dbReference>
<dbReference type="PROSITE" id="PS50928">
    <property type="entry name" value="ABC_TM1"/>
    <property type="match status" value="1"/>
</dbReference>
<dbReference type="InterPro" id="IPR035906">
    <property type="entry name" value="MetI-like_sf"/>
</dbReference>
<dbReference type="PANTHER" id="PTHR43163:SF9">
    <property type="entry name" value="ABC TRANSPORTER PERMEASE PROTEIN"/>
    <property type="match status" value="1"/>
</dbReference>
<comment type="subcellular location">
    <subcellularLocation>
        <location evidence="1 7">Cell membrane</location>
        <topology evidence="1 7">Multi-pass membrane protein</topology>
    </subcellularLocation>
</comment>
<reference evidence="9" key="2">
    <citation type="submission" date="2022-10" db="EMBL/GenBank/DDBJ databases">
        <authorList>
            <person name="Trinh H.N."/>
        </authorList>
    </citation>
    <scope>NUCLEOTIDE SEQUENCE</scope>
    <source>
        <strain evidence="9">RN2-1</strain>
    </source>
</reference>
<gene>
    <name evidence="9" type="ORF">OL599_01755</name>
</gene>
<accession>A0AA41YK33</accession>